<keyword evidence="3" id="KW-1185">Reference proteome</keyword>
<dbReference type="eggNOG" id="ENOG502RCYF">
    <property type="taxonomic scope" value="Eukaryota"/>
</dbReference>
<dbReference type="Gramene" id="ERN12250">
    <property type="protein sequence ID" value="ERN12250"/>
    <property type="gene ID" value="AMTR_s00034p00226490"/>
</dbReference>
<evidence type="ECO:0000313" key="2">
    <source>
        <dbReference type="EMBL" id="ERN12250.1"/>
    </source>
</evidence>
<dbReference type="GO" id="GO:0005886">
    <property type="term" value="C:plasma membrane"/>
    <property type="evidence" value="ECO:0007669"/>
    <property type="project" value="InterPro"/>
</dbReference>
<reference evidence="3" key="1">
    <citation type="journal article" date="2013" name="Science">
        <title>The Amborella genome and the evolution of flowering plants.</title>
        <authorList>
            <consortium name="Amborella Genome Project"/>
        </authorList>
    </citation>
    <scope>NUCLEOTIDE SEQUENCE [LARGE SCALE GENOMIC DNA]</scope>
</reference>
<dbReference type="GO" id="GO:0019210">
    <property type="term" value="F:kinase inhibitor activity"/>
    <property type="evidence" value="ECO:0007669"/>
    <property type="project" value="InterPro"/>
</dbReference>
<accession>W1PXS8</accession>
<feature type="region of interest" description="Disordered" evidence="1">
    <location>
        <begin position="201"/>
        <end position="296"/>
    </location>
</feature>
<name>W1PXS8_AMBTC</name>
<dbReference type="OrthoDB" id="1938320at2759"/>
<proteinExistence type="predicted"/>
<evidence type="ECO:0000256" key="1">
    <source>
        <dbReference type="SAM" id="MobiDB-lite"/>
    </source>
</evidence>
<sequence>MQSSQCGVEEEYIDMEVSSTHPIETTTTSTSTIEFDFHRPNSGSDHNNHSAPSPADELFYMGNLLPLHLPPRLHMLHSLLISSSSRQQQHQTTSADASSIVPPLSLSEGATPFESCDATPLDSCHVSGELKPECYFDVRYFDAKDTLYTSIALEREGEEEGVETKKKWSKKLKLINPYSSLGLKLKASRAYIKSLFTRLTGNEPSQPHCKQPPPPPPNSSSVKKKKKNPFGQIERESYYQSLSRKTTKEEKSSSLALADGLETHRRSFSGATKTHLNSATHRHAPPPPPPPCLSNSSSLMLGGEWVVLKRSSSTNSEVECSIQGAIAYCKQSQLMPSRKSDASSHCSLSMSRIAAACEHQERPGLCRG</sequence>
<dbReference type="OMA" id="RDFEFQM"/>
<dbReference type="PANTHER" id="PTHR33312:SF21">
    <property type="entry name" value="MEMBRANE-ASSOCIATED KINASE REGULATOR 3-RELATED"/>
    <property type="match status" value="1"/>
</dbReference>
<dbReference type="InterPro" id="IPR039620">
    <property type="entry name" value="BKI1/MAKR1/3/4"/>
</dbReference>
<dbReference type="PANTHER" id="PTHR33312">
    <property type="entry name" value="MEMBRANE-ASSOCIATED KINASE REGULATOR 4-RELATED"/>
    <property type="match status" value="1"/>
</dbReference>
<dbReference type="Proteomes" id="UP000017836">
    <property type="component" value="Unassembled WGS sequence"/>
</dbReference>
<feature type="compositionally biased region" description="Polar residues" evidence="1">
    <location>
        <begin position="269"/>
        <end position="279"/>
    </location>
</feature>
<dbReference type="HOGENOM" id="CLU_048960_0_0_1"/>
<evidence type="ECO:0000313" key="3">
    <source>
        <dbReference type="Proteomes" id="UP000017836"/>
    </source>
</evidence>
<gene>
    <name evidence="2" type="ORF">AMTR_s00034p00226490</name>
</gene>
<protein>
    <recommendedName>
        <fullName evidence="4">Membrane-associated kinase regulator 4</fullName>
    </recommendedName>
</protein>
<dbReference type="KEGG" id="atr:18440463"/>
<dbReference type="AlphaFoldDB" id="W1PXS8"/>
<evidence type="ECO:0008006" key="4">
    <source>
        <dbReference type="Google" id="ProtNLM"/>
    </source>
</evidence>
<dbReference type="EMBL" id="KI392616">
    <property type="protein sequence ID" value="ERN12250.1"/>
    <property type="molecule type" value="Genomic_DNA"/>
</dbReference>
<organism evidence="2 3">
    <name type="scientific">Amborella trichopoda</name>
    <dbReference type="NCBI Taxonomy" id="13333"/>
    <lineage>
        <taxon>Eukaryota</taxon>
        <taxon>Viridiplantae</taxon>
        <taxon>Streptophyta</taxon>
        <taxon>Embryophyta</taxon>
        <taxon>Tracheophyta</taxon>
        <taxon>Spermatophyta</taxon>
        <taxon>Magnoliopsida</taxon>
        <taxon>Amborellales</taxon>
        <taxon>Amborellaceae</taxon>
        <taxon>Amborella</taxon>
    </lineage>
</organism>